<feature type="transmembrane region" description="Helical" evidence="6">
    <location>
        <begin position="588"/>
        <end position="613"/>
    </location>
</feature>
<reference evidence="8" key="1">
    <citation type="journal article" date="2021" name="PeerJ">
        <title>Extensive microbial diversity within the chicken gut microbiome revealed by metagenomics and culture.</title>
        <authorList>
            <person name="Gilroy R."/>
            <person name="Ravi A."/>
            <person name="Getino M."/>
            <person name="Pursley I."/>
            <person name="Horton D.L."/>
            <person name="Alikhan N.F."/>
            <person name="Baker D."/>
            <person name="Gharbi K."/>
            <person name="Hall N."/>
            <person name="Watson M."/>
            <person name="Adriaenssens E.M."/>
            <person name="Foster-Nyarko E."/>
            <person name="Jarju S."/>
            <person name="Secka A."/>
            <person name="Antonio M."/>
            <person name="Oren A."/>
            <person name="Chaudhuri R.R."/>
            <person name="La Ragione R."/>
            <person name="Hildebrand F."/>
            <person name="Pallen M.J."/>
        </authorList>
    </citation>
    <scope>NUCLEOTIDE SEQUENCE</scope>
    <source>
        <strain evidence="8">USAMLcec3-2134</strain>
    </source>
</reference>
<organism evidence="8 9">
    <name type="scientific">Candidatus Eisenbergiella merdigallinarum</name>
    <dbReference type="NCBI Taxonomy" id="2838552"/>
    <lineage>
        <taxon>Bacteria</taxon>
        <taxon>Bacillati</taxon>
        <taxon>Bacillota</taxon>
        <taxon>Clostridia</taxon>
        <taxon>Lachnospirales</taxon>
        <taxon>Lachnospiraceae</taxon>
        <taxon>Eisenbergiella</taxon>
    </lineage>
</organism>
<comment type="subcellular location">
    <subcellularLocation>
        <location evidence="1 6">Cell membrane</location>
        <topology evidence="1 6">Multi-pass membrane protein</topology>
    </subcellularLocation>
</comment>
<dbReference type="InterPro" id="IPR027022">
    <property type="entry name" value="ABC_permease_BceB-typ"/>
</dbReference>
<feature type="transmembrane region" description="Helical" evidence="6">
    <location>
        <begin position="20"/>
        <end position="40"/>
    </location>
</feature>
<name>A0A9D2MU30_9FIRM</name>
<evidence type="ECO:0000313" key="8">
    <source>
        <dbReference type="EMBL" id="HJB92040.1"/>
    </source>
</evidence>
<sequence>MSLKAIAFRNLKRNFSFYSLYLMSVSFVLTIYFCFTSFSMNEIIMEKISSDGRVEMMCDAVAVFIMAFVVFYMFYSNGFFMRRRMKELGIYTLLGYRKTDILCLLTIENIFVCFGGMIAGILAGSLLHIGVTAGIVALLGLTVDIGAIPFINARAVSPIFLFILAVLIALALSNAILLLKSTPLDLIRLEKKAEKPVGPNTAVSVIGIIFLLGGYILALDMVRGERSFWTTIGFSPVALLTLTLAVTGTILSVSSFVPLVCRCMKNRHGLLYQENRIIVIPRFMHRIRSNAKSLILLILLVAVTLSVFGATTLSVWYPYRAVERIIPSAIEYRVEREQQSEQALKALSEGLGGREYQVRETNLLKITAASDRLPDEYNISKDGVRTPGFECMRLTDYNALLSSQGKKSSVPELNDAGCVLVKYRPDPKNSDVGAVYHLNIGNGAIADVTVVQTTLDNAIGFANSVATLLVSDRLYQTISEGQPERIRIVSVNGGTARSDGTAYTILKNAMPDNPWLASAWQRRAEIVRLNSSTYLLIAFATIIFLIATGSILYFQNLSAIAYDRDDYKILRRMGYNRRMIKRCVCRQIQIYFAIPYAMGILHSSFAIICYKSALMDDVLGRVNEVILPVVLAVGMFSAVYFLYYQITKYSCLRILGQVG</sequence>
<gene>
    <name evidence="8" type="ORF">H9763_11335</name>
</gene>
<feature type="transmembrane region" description="Helical" evidence="6">
    <location>
        <begin position="294"/>
        <end position="319"/>
    </location>
</feature>
<feature type="transmembrane region" description="Helical" evidence="6">
    <location>
        <begin position="238"/>
        <end position="261"/>
    </location>
</feature>
<dbReference type="GO" id="GO:0005886">
    <property type="term" value="C:plasma membrane"/>
    <property type="evidence" value="ECO:0007669"/>
    <property type="project" value="UniProtKB-SubCell"/>
</dbReference>
<dbReference type="PANTHER" id="PTHR46795">
    <property type="entry name" value="ABC TRANSPORTER PERMEASE-RELATED-RELATED"/>
    <property type="match status" value="1"/>
</dbReference>
<dbReference type="Pfam" id="PF02687">
    <property type="entry name" value="FtsX"/>
    <property type="match status" value="1"/>
</dbReference>
<evidence type="ECO:0000256" key="3">
    <source>
        <dbReference type="ARBA" id="ARBA00022692"/>
    </source>
</evidence>
<keyword evidence="4 6" id="KW-1133">Transmembrane helix</keyword>
<feature type="transmembrane region" description="Helical" evidence="6">
    <location>
        <begin position="101"/>
        <end position="123"/>
    </location>
</feature>
<keyword evidence="3 6" id="KW-0812">Transmembrane</keyword>
<accession>A0A9D2MU30</accession>
<feature type="transmembrane region" description="Helical" evidence="6">
    <location>
        <begin position="534"/>
        <end position="554"/>
    </location>
</feature>
<proteinExistence type="inferred from homology"/>
<dbReference type="InterPro" id="IPR003838">
    <property type="entry name" value="ABC3_permease_C"/>
</dbReference>
<feature type="transmembrane region" description="Helical" evidence="6">
    <location>
        <begin position="625"/>
        <end position="643"/>
    </location>
</feature>
<dbReference type="Proteomes" id="UP000886883">
    <property type="component" value="Unassembled WGS sequence"/>
</dbReference>
<evidence type="ECO:0000256" key="6">
    <source>
        <dbReference type="PIRNR" id="PIRNR018968"/>
    </source>
</evidence>
<dbReference type="InterPro" id="IPR052536">
    <property type="entry name" value="ABC-4_Integral_Memb_Prot"/>
</dbReference>
<evidence type="ECO:0000256" key="5">
    <source>
        <dbReference type="ARBA" id="ARBA00023136"/>
    </source>
</evidence>
<keyword evidence="5 6" id="KW-0472">Membrane</keyword>
<feature type="domain" description="ABC3 transporter permease C-terminal" evidence="7">
    <location>
        <begin position="61"/>
        <end position="173"/>
    </location>
</feature>
<feature type="transmembrane region" description="Helical" evidence="6">
    <location>
        <begin position="60"/>
        <end position="80"/>
    </location>
</feature>
<protein>
    <submittedName>
        <fullName evidence="8">ABC transporter permease</fullName>
    </submittedName>
</protein>
<evidence type="ECO:0000256" key="2">
    <source>
        <dbReference type="ARBA" id="ARBA00022475"/>
    </source>
</evidence>
<dbReference type="EMBL" id="DWXE01000043">
    <property type="protein sequence ID" value="HJB92040.1"/>
    <property type="molecule type" value="Genomic_DNA"/>
</dbReference>
<evidence type="ECO:0000256" key="4">
    <source>
        <dbReference type="ARBA" id="ARBA00022989"/>
    </source>
</evidence>
<feature type="transmembrane region" description="Helical" evidence="6">
    <location>
        <begin position="200"/>
        <end position="218"/>
    </location>
</feature>
<evidence type="ECO:0000256" key="1">
    <source>
        <dbReference type="ARBA" id="ARBA00004651"/>
    </source>
</evidence>
<keyword evidence="6" id="KW-0813">Transport</keyword>
<dbReference type="GO" id="GO:0055085">
    <property type="term" value="P:transmembrane transport"/>
    <property type="evidence" value="ECO:0007669"/>
    <property type="project" value="UniProtKB-UniRule"/>
</dbReference>
<dbReference type="PIRSF" id="PIRSF018968">
    <property type="entry name" value="ABC_permease_BceB"/>
    <property type="match status" value="1"/>
</dbReference>
<evidence type="ECO:0000313" key="9">
    <source>
        <dbReference type="Proteomes" id="UP000886883"/>
    </source>
</evidence>
<reference evidence="8" key="2">
    <citation type="submission" date="2021-04" db="EMBL/GenBank/DDBJ databases">
        <authorList>
            <person name="Gilroy R."/>
        </authorList>
    </citation>
    <scope>NUCLEOTIDE SEQUENCE</scope>
    <source>
        <strain evidence="8">USAMLcec3-2134</strain>
    </source>
</reference>
<dbReference type="PANTHER" id="PTHR46795:SF3">
    <property type="entry name" value="ABC TRANSPORTER PERMEASE"/>
    <property type="match status" value="1"/>
</dbReference>
<feature type="transmembrane region" description="Helical" evidence="6">
    <location>
        <begin position="159"/>
        <end position="179"/>
    </location>
</feature>
<evidence type="ECO:0000259" key="7">
    <source>
        <dbReference type="Pfam" id="PF02687"/>
    </source>
</evidence>
<keyword evidence="2 6" id="KW-1003">Cell membrane</keyword>
<comment type="caution">
    <text evidence="8">The sequence shown here is derived from an EMBL/GenBank/DDBJ whole genome shotgun (WGS) entry which is preliminary data.</text>
</comment>
<comment type="similarity">
    <text evidence="6">Belongs to the ABC-4 integral membrane protein family.</text>
</comment>
<dbReference type="AlphaFoldDB" id="A0A9D2MU30"/>